<keyword evidence="7" id="KW-1185">Reference proteome</keyword>
<evidence type="ECO:0000259" key="5">
    <source>
        <dbReference type="PROSITE" id="PS50977"/>
    </source>
</evidence>
<keyword evidence="2 4" id="KW-0238">DNA-binding</keyword>
<feature type="domain" description="HTH tetR-type" evidence="5">
    <location>
        <begin position="12"/>
        <end position="72"/>
    </location>
</feature>
<evidence type="ECO:0000256" key="1">
    <source>
        <dbReference type="ARBA" id="ARBA00023015"/>
    </source>
</evidence>
<evidence type="ECO:0000313" key="7">
    <source>
        <dbReference type="Proteomes" id="UP000068164"/>
    </source>
</evidence>
<feature type="DNA-binding region" description="H-T-H motif" evidence="4">
    <location>
        <begin position="35"/>
        <end position="54"/>
    </location>
</feature>
<dbReference type="GO" id="GO:0000976">
    <property type="term" value="F:transcription cis-regulatory region binding"/>
    <property type="evidence" value="ECO:0007669"/>
    <property type="project" value="TreeGrafter"/>
</dbReference>
<dbReference type="PANTHER" id="PTHR30055:SF223">
    <property type="entry name" value="HTH-TYPE TRANSCRIPTIONAL REGULATOR UIDR"/>
    <property type="match status" value="1"/>
</dbReference>
<dbReference type="RefSeq" id="WP_018857288.1">
    <property type="nucleotide sequence ID" value="NZ_LNCD01000078.1"/>
</dbReference>
<proteinExistence type="predicted"/>
<dbReference type="InterPro" id="IPR036271">
    <property type="entry name" value="Tet_transcr_reg_TetR-rel_C_sf"/>
</dbReference>
<comment type="caution">
    <text evidence="6">The sequence shown here is derived from an EMBL/GenBank/DDBJ whole genome shotgun (WGS) entry which is preliminary data.</text>
</comment>
<dbReference type="InterPro" id="IPR001647">
    <property type="entry name" value="HTH_TetR"/>
</dbReference>
<dbReference type="InterPro" id="IPR050109">
    <property type="entry name" value="HTH-type_TetR-like_transc_reg"/>
</dbReference>
<organism evidence="6 7">
    <name type="scientific">Rhizobium altiplani</name>
    <dbReference type="NCBI Taxonomy" id="1864509"/>
    <lineage>
        <taxon>Bacteria</taxon>
        <taxon>Pseudomonadati</taxon>
        <taxon>Pseudomonadota</taxon>
        <taxon>Alphaproteobacteria</taxon>
        <taxon>Hyphomicrobiales</taxon>
        <taxon>Rhizobiaceae</taxon>
        <taxon>Rhizobium/Agrobacterium group</taxon>
        <taxon>Rhizobium</taxon>
    </lineage>
</organism>
<reference evidence="6 7" key="1">
    <citation type="submission" date="2015-11" db="EMBL/GenBank/DDBJ databases">
        <title>Draft Genome Sequence of the Strain BR 10423 (Rhizobium sp.) isolated from nodules of Mimosa pudica.</title>
        <authorList>
            <person name="Barauna A.C."/>
            <person name="Zilli J.E."/>
            <person name="Simoes-Araujo J.L."/>
            <person name="Reis V.M."/>
            <person name="James E.K."/>
            <person name="Reis F.B.Jr."/>
            <person name="Rouws L.F."/>
            <person name="Passos S.R."/>
            <person name="Gois S.R."/>
        </authorList>
    </citation>
    <scope>NUCLEOTIDE SEQUENCE [LARGE SCALE GENOMIC DNA]</scope>
    <source>
        <strain evidence="6 7">BR10423</strain>
    </source>
</reference>
<keyword evidence="3" id="KW-0804">Transcription</keyword>
<dbReference type="Gene3D" id="1.10.357.10">
    <property type="entry name" value="Tetracycline Repressor, domain 2"/>
    <property type="match status" value="1"/>
</dbReference>
<dbReference type="SUPFAM" id="SSF46689">
    <property type="entry name" value="Homeodomain-like"/>
    <property type="match status" value="1"/>
</dbReference>
<evidence type="ECO:0000256" key="3">
    <source>
        <dbReference type="ARBA" id="ARBA00023163"/>
    </source>
</evidence>
<dbReference type="InterPro" id="IPR009057">
    <property type="entry name" value="Homeodomain-like_sf"/>
</dbReference>
<dbReference type="SUPFAM" id="SSF48498">
    <property type="entry name" value="Tetracyclin repressor-like, C-terminal domain"/>
    <property type="match status" value="1"/>
</dbReference>
<evidence type="ECO:0000313" key="6">
    <source>
        <dbReference type="EMBL" id="KWV51591.1"/>
    </source>
</evidence>
<accession>A0A120FL19</accession>
<dbReference type="InterPro" id="IPR039536">
    <property type="entry name" value="TetR_C_Proteobacteria"/>
</dbReference>
<sequence>MAERKREKRDPEQRRAEILAAAFACFAERGFAATRMEDVAARAGIAKGTVYLHFPDKERLFIDLVSGIASPILGEVGGMVEKDAIPARAAVAMFYSIFKREVLETERRHLLRLILAEGPMFPVVTEFYYREIITKGLAILRIVLARAAARGELRNPAVADVPQLVMAPALMSIVWATLFEGYEHLHAQKLFDTFLDTLFVPQGGAI</sequence>
<dbReference type="GO" id="GO:0003700">
    <property type="term" value="F:DNA-binding transcription factor activity"/>
    <property type="evidence" value="ECO:0007669"/>
    <property type="project" value="TreeGrafter"/>
</dbReference>
<name>A0A120FL19_9HYPH</name>
<dbReference type="PROSITE" id="PS50977">
    <property type="entry name" value="HTH_TETR_2"/>
    <property type="match status" value="1"/>
</dbReference>
<dbReference type="OrthoDB" id="7185252at2"/>
<dbReference type="PRINTS" id="PR00455">
    <property type="entry name" value="HTHTETR"/>
</dbReference>
<dbReference type="FunFam" id="1.10.10.60:FF:000141">
    <property type="entry name" value="TetR family transcriptional regulator"/>
    <property type="match status" value="1"/>
</dbReference>
<gene>
    <name evidence="6" type="ORF">AS026_05900</name>
</gene>
<dbReference type="PANTHER" id="PTHR30055">
    <property type="entry name" value="HTH-TYPE TRANSCRIPTIONAL REGULATOR RUTR"/>
    <property type="match status" value="1"/>
</dbReference>
<dbReference type="Pfam" id="PF00440">
    <property type="entry name" value="TetR_N"/>
    <property type="match status" value="1"/>
</dbReference>
<dbReference type="AlphaFoldDB" id="A0A120FL19"/>
<dbReference type="Pfam" id="PF14246">
    <property type="entry name" value="TetR_C_7"/>
    <property type="match status" value="1"/>
</dbReference>
<evidence type="ECO:0000256" key="2">
    <source>
        <dbReference type="ARBA" id="ARBA00023125"/>
    </source>
</evidence>
<dbReference type="Proteomes" id="UP000068164">
    <property type="component" value="Unassembled WGS sequence"/>
</dbReference>
<protein>
    <submittedName>
        <fullName evidence="6">Transcriptional regulator</fullName>
    </submittedName>
</protein>
<dbReference type="EMBL" id="LNCD01000078">
    <property type="protein sequence ID" value="KWV51591.1"/>
    <property type="molecule type" value="Genomic_DNA"/>
</dbReference>
<evidence type="ECO:0000256" key="4">
    <source>
        <dbReference type="PROSITE-ProRule" id="PRU00335"/>
    </source>
</evidence>
<keyword evidence="1" id="KW-0805">Transcription regulation</keyword>